<evidence type="ECO:0000313" key="2">
    <source>
        <dbReference type="Proteomes" id="UP001156196"/>
    </source>
</evidence>
<keyword evidence="2" id="KW-1185">Reference proteome</keyword>
<protein>
    <submittedName>
        <fullName evidence="1">Uncharacterized protein</fullName>
    </submittedName>
</protein>
<proteinExistence type="predicted"/>
<dbReference type="RefSeq" id="WP_011843515.1">
    <property type="nucleotide sequence ID" value="NZ_CP109831.1"/>
</dbReference>
<dbReference type="EMBL" id="CP109831">
    <property type="protein sequence ID" value="UYU18043.1"/>
    <property type="molecule type" value="Genomic_DNA"/>
</dbReference>
<dbReference type="KEGG" id="msum:OH143_10085"/>
<gene>
    <name evidence="1" type="ORF">OH143_10085</name>
</gene>
<dbReference type="AlphaFoldDB" id="A0AAX3E7C2"/>
<dbReference type="GeneID" id="4846838"/>
<accession>A0AAX3E7C2</accession>
<dbReference type="GeneID" id="76731243"/>
<organism evidence="1 2">
    <name type="scientific">Methanoculleus submarinus</name>
    <dbReference type="NCBI Taxonomy" id="204050"/>
    <lineage>
        <taxon>Archaea</taxon>
        <taxon>Methanobacteriati</taxon>
        <taxon>Methanobacteriota</taxon>
        <taxon>Stenosarchaea group</taxon>
        <taxon>Methanomicrobia</taxon>
        <taxon>Methanomicrobiales</taxon>
        <taxon>Methanomicrobiaceae</taxon>
        <taxon>Methanoculleus</taxon>
    </lineage>
</organism>
<evidence type="ECO:0000313" key="1">
    <source>
        <dbReference type="EMBL" id="UYU18043.1"/>
    </source>
</evidence>
<reference evidence="1" key="1">
    <citation type="submission" date="2022-10" db="EMBL/GenBank/DDBJ databases">
        <title>Complete genome of Methanoculleus submarinus DSM 15122.</title>
        <authorList>
            <person name="Chen S.-C."/>
            <person name="Lai S.-J."/>
            <person name="You Y.-T."/>
        </authorList>
    </citation>
    <scope>NUCLEOTIDE SEQUENCE</scope>
    <source>
        <strain evidence="1">DSM 15122</strain>
    </source>
</reference>
<dbReference type="Proteomes" id="UP001156196">
    <property type="component" value="Chromosome"/>
</dbReference>
<name>A0AAX3E7C2_9EURY</name>
<sequence>MITRLRQKASDSSWPRPPAADLPVVLLVGVVAGLLLVQGAVASAAPIVVAASDSSATAKAHYACDGLDDRVEIQAALAALPDGGTVVLSDAARPVAVEWPLSEGADLTRLEVLKPGGTK</sequence>